<dbReference type="PROSITE" id="PS50850">
    <property type="entry name" value="MFS"/>
    <property type="match status" value="1"/>
</dbReference>
<comment type="subcellular location">
    <subcellularLocation>
        <location evidence="1">Cell membrane</location>
        <topology evidence="1">Multi-pass membrane protein</topology>
    </subcellularLocation>
</comment>
<dbReference type="CDD" id="cd17321">
    <property type="entry name" value="MFS_MMR_MDR_like"/>
    <property type="match status" value="1"/>
</dbReference>
<keyword evidence="6 7" id="KW-0472">Membrane</keyword>
<dbReference type="Gene3D" id="1.20.1250.20">
    <property type="entry name" value="MFS general substrate transporter like domains"/>
    <property type="match status" value="1"/>
</dbReference>
<dbReference type="Proteomes" id="UP000287547">
    <property type="component" value="Unassembled WGS sequence"/>
</dbReference>
<evidence type="ECO:0000256" key="2">
    <source>
        <dbReference type="ARBA" id="ARBA00022448"/>
    </source>
</evidence>
<dbReference type="GO" id="GO:0005886">
    <property type="term" value="C:plasma membrane"/>
    <property type="evidence" value="ECO:0007669"/>
    <property type="project" value="UniProtKB-SubCell"/>
</dbReference>
<dbReference type="EMBL" id="QHKI01000070">
    <property type="protein sequence ID" value="RSM69674.1"/>
    <property type="molecule type" value="Genomic_DNA"/>
</dbReference>
<dbReference type="RefSeq" id="WP_051795280.1">
    <property type="nucleotide sequence ID" value="NZ_QHKI01000070.1"/>
</dbReference>
<evidence type="ECO:0000256" key="1">
    <source>
        <dbReference type="ARBA" id="ARBA00004651"/>
    </source>
</evidence>
<keyword evidence="3" id="KW-1003">Cell membrane</keyword>
<dbReference type="PANTHER" id="PTHR42718:SF46">
    <property type="entry name" value="BLR6921 PROTEIN"/>
    <property type="match status" value="1"/>
</dbReference>
<keyword evidence="4 7" id="KW-0812">Transmembrane</keyword>
<feature type="transmembrane region" description="Helical" evidence="7">
    <location>
        <begin position="202"/>
        <end position="220"/>
    </location>
</feature>
<feature type="transmembrane region" description="Helical" evidence="7">
    <location>
        <begin position="405"/>
        <end position="427"/>
    </location>
</feature>
<dbReference type="GO" id="GO:0022857">
    <property type="term" value="F:transmembrane transporter activity"/>
    <property type="evidence" value="ECO:0007669"/>
    <property type="project" value="InterPro"/>
</dbReference>
<feature type="transmembrane region" description="Helical" evidence="7">
    <location>
        <begin position="334"/>
        <end position="351"/>
    </location>
</feature>
<evidence type="ECO:0000256" key="7">
    <source>
        <dbReference type="SAM" id="Phobius"/>
    </source>
</evidence>
<proteinExistence type="predicted"/>
<feature type="transmembrane region" description="Helical" evidence="7">
    <location>
        <begin position="79"/>
        <end position="98"/>
    </location>
</feature>
<feature type="transmembrane region" description="Helical" evidence="7">
    <location>
        <begin position="45"/>
        <end position="67"/>
    </location>
</feature>
<feature type="transmembrane region" description="Helical" evidence="7">
    <location>
        <begin position="12"/>
        <end position="39"/>
    </location>
</feature>
<feature type="transmembrane region" description="Helical" evidence="7">
    <location>
        <begin position="302"/>
        <end position="322"/>
    </location>
</feature>
<evidence type="ECO:0000256" key="6">
    <source>
        <dbReference type="ARBA" id="ARBA00023136"/>
    </source>
</evidence>
<dbReference type="SUPFAM" id="SSF103473">
    <property type="entry name" value="MFS general substrate transporter"/>
    <property type="match status" value="1"/>
</dbReference>
<sequence length="478" mass="48774">MTPNTPTTVRTGWIVVLVVTVQFMASLDLSVVNVALPAIRDDLGFTAAALSWVVNAYTLVYGGLLLLGGRLGDILGRRTVLLTGLALFALASLAGGLAQQPWQLIAARAAQGLGGAMLTPLTLALVTVTFPEGVARSRALGAWAASTVLGGAIGVVASGLLTAYAGWQWVFYLNIPIAVLAVVVGVVHLPGGRAEQRPRLDFWGAVLATTGSVALVLGVVRTEELGWGSMTTLATFAVALVLLAGFAVAETRVRQPLMRLDLFTRRPFLAANMFGFLITAGQLAGFYFVSLHVQRVLDYSPVTAGVAFLPFCLGAVLGMAFATKNVARLGARQILVVGGLLGAAGIAWFGLAGPGGSFWAELLGPSLVASVGIGASFVAMGTAATTGIPPSDAGMASGMLNSSRLLGGSIGLAVLSTIATTVTANTGNPQTTSALSEGYSAALLVGGALIAVGALSCLTIPAKSTMEARATTTAKEHR</sequence>
<accession>A0A428YN43</accession>
<dbReference type="OrthoDB" id="4325372at2"/>
<evidence type="ECO:0000256" key="5">
    <source>
        <dbReference type="ARBA" id="ARBA00022989"/>
    </source>
</evidence>
<feature type="transmembrane region" description="Helical" evidence="7">
    <location>
        <begin position="439"/>
        <end position="460"/>
    </location>
</feature>
<dbReference type="PANTHER" id="PTHR42718">
    <property type="entry name" value="MAJOR FACILITATOR SUPERFAMILY MULTIDRUG TRANSPORTER MFSC"/>
    <property type="match status" value="1"/>
</dbReference>
<feature type="transmembrane region" description="Helical" evidence="7">
    <location>
        <begin position="171"/>
        <end position="190"/>
    </location>
</feature>
<evidence type="ECO:0000313" key="9">
    <source>
        <dbReference type="EMBL" id="RSM69674.1"/>
    </source>
</evidence>
<dbReference type="InterPro" id="IPR011701">
    <property type="entry name" value="MFS"/>
</dbReference>
<keyword evidence="2" id="KW-0813">Transport</keyword>
<dbReference type="AlphaFoldDB" id="A0A428YN43"/>
<evidence type="ECO:0000256" key="4">
    <source>
        <dbReference type="ARBA" id="ARBA00022692"/>
    </source>
</evidence>
<feature type="transmembrane region" description="Helical" evidence="7">
    <location>
        <begin position="363"/>
        <end position="384"/>
    </location>
</feature>
<gene>
    <name evidence="9" type="ORF">DMH04_46005</name>
</gene>
<dbReference type="InterPro" id="IPR020846">
    <property type="entry name" value="MFS_dom"/>
</dbReference>
<keyword evidence="5 7" id="KW-1133">Transmembrane helix</keyword>
<feature type="transmembrane region" description="Helical" evidence="7">
    <location>
        <begin position="110"/>
        <end position="130"/>
    </location>
</feature>
<dbReference type="InterPro" id="IPR036259">
    <property type="entry name" value="MFS_trans_sf"/>
</dbReference>
<organism evidence="9 10">
    <name type="scientific">Kibdelosporangium aridum</name>
    <dbReference type="NCBI Taxonomy" id="2030"/>
    <lineage>
        <taxon>Bacteria</taxon>
        <taxon>Bacillati</taxon>
        <taxon>Actinomycetota</taxon>
        <taxon>Actinomycetes</taxon>
        <taxon>Pseudonocardiales</taxon>
        <taxon>Pseudonocardiaceae</taxon>
        <taxon>Kibdelosporangium</taxon>
    </lineage>
</organism>
<dbReference type="Gene3D" id="1.20.1720.10">
    <property type="entry name" value="Multidrug resistance protein D"/>
    <property type="match status" value="1"/>
</dbReference>
<reference evidence="9 10" key="1">
    <citation type="submission" date="2018-05" db="EMBL/GenBank/DDBJ databases">
        <title>Evolution of GPA BGCs.</title>
        <authorList>
            <person name="Waglechner N."/>
            <person name="Wright G.D."/>
        </authorList>
    </citation>
    <scope>NUCLEOTIDE SEQUENCE [LARGE SCALE GENOMIC DNA]</scope>
    <source>
        <strain evidence="9 10">A82846</strain>
    </source>
</reference>
<feature type="domain" description="Major facilitator superfamily (MFS) profile" evidence="8">
    <location>
        <begin position="14"/>
        <end position="465"/>
    </location>
</feature>
<evidence type="ECO:0000256" key="3">
    <source>
        <dbReference type="ARBA" id="ARBA00022475"/>
    </source>
</evidence>
<evidence type="ECO:0000259" key="8">
    <source>
        <dbReference type="PROSITE" id="PS50850"/>
    </source>
</evidence>
<feature type="transmembrane region" description="Helical" evidence="7">
    <location>
        <begin position="269"/>
        <end position="290"/>
    </location>
</feature>
<feature type="transmembrane region" description="Helical" evidence="7">
    <location>
        <begin position="142"/>
        <end position="165"/>
    </location>
</feature>
<dbReference type="Pfam" id="PF07690">
    <property type="entry name" value="MFS_1"/>
    <property type="match status" value="1"/>
</dbReference>
<protein>
    <submittedName>
        <fullName evidence="9">MFS transporter</fullName>
    </submittedName>
</protein>
<evidence type="ECO:0000313" key="10">
    <source>
        <dbReference type="Proteomes" id="UP000287547"/>
    </source>
</evidence>
<feature type="transmembrane region" description="Helical" evidence="7">
    <location>
        <begin position="226"/>
        <end position="248"/>
    </location>
</feature>
<name>A0A428YN43_KIBAR</name>
<comment type="caution">
    <text evidence="9">The sequence shown here is derived from an EMBL/GenBank/DDBJ whole genome shotgun (WGS) entry which is preliminary data.</text>
</comment>